<gene>
    <name evidence="5" type="ORF">J2S08_000656</name>
</gene>
<dbReference type="Proteomes" id="UP001223586">
    <property type="component" value="Unassembled WGS sequence"/>
</dbReference>
<dbReference type="NCBIfam" id="NF006829">
    <property type="entry name" value="PRK09352.1"/>
    <property type="match status" value="1"/>
</dbReference>
<dbReference type="SUPFAM" id="SSF53901">
    <property type="entry name" value="Thiolase-like"/>
    <property type="match status" value="1"/>
</dbReference>
<evidence type="ECO:0000313" key="6">
    <source>
        <dbReference type="Proteomes" id="UP001223586"/>
    </source>
</evidence>
<dbReference type="Pfam" id="PF08545">
    <property type="entry name" value="ACP_syn_III"/>
    <property type="match status" value="1"/>
</dbReference>
<accession>A0ABT9WNM7</accession>
<feature type="domain" description="Beta-ketoacyl-[acyl-carrier-protein] synthase III C-terminal" evidence="3">
    <location>
        <begin position="248"/>
        <end position="330"/>
    </location>
</feature>
<organism evidence="5 6">
    <name type="scientific">Bacillus chungangensis</name>
    <dbReference type="NCBI Taxonomy" id="587633"/>
    <lineage>
        <taxon>Bacteria</taxon>
        <taxon>Bacillati</taxon>
        <taxon>Bacillota</taxon>
        <taxon>Bacilli</taxon>
        <taxon>Bacillales</taxon>
        <taxon>Bacillaceae</taxon>
        <taxon>Bacillus</taxon>
    </lineage>
</organism>
<dbReference type="PANTHER" id="PTHR34069:SF2">
    <property type="entry name" value="BETA-KETOACYL-[ACYL-CARRIER-PROTEIN] SYNTHASE III"/>
    <property type="match status" value="1"/>
</dbReference>
<evidence type="ECO:0000256" key="1">
    <source>
        <dbReference type="ARBA" id="ARBA00022679"/>
    </source>
</evidence>
<feature type="domain" description="Beta-ketoacyl-[acyl-carrier-protein] synthase III N-terminal" evidence="4">
    <location>
        <begin position="111"/>
        <end position="190"/>
    </location>
</feature>
<evidence type="ECO:0000259" key="4">
    <source>
        <dbReference type="Pfam" id="PF08545"/>
    </source>
</evidence>
<proteinExistence type="predicted"/>
<keyword evidence="1 5" id="KW-0808">Transferase</keyword>
<dbReference type="RefSeq" id="WP_307226621.1">
    <property type="nucleotide sequence ID" value="NZ_JAUSTT010000003.1"/>
</dbReference>
<protein>
    <submittedName>
        <fullName evidence="5">3-oxoacyl-[acyl-carrier-protein] synthase-3</fullName>
        <ecNumber evidence="5">2.3.1.180</ecNumber>
    </submittedName>
</protein>
<dbReference type="InterPro" id="IPR013747">
    <property type="entry name" value="ACP_syn_III_C"/>
</dbReference>
<dbReference type="GO" id="GO:0033818">
    <property type="term" value="F:beta-ketoacyl-acyl-carrier-protein synthase III activity"/>
    <property type="evidence" value="ECO:0007669"/>
    <property type="project" value="UniProtKB-EC"/>
</dbReference>
<evidence type="ECO:0000256" key="2">
    <source>
        <dbReference type="ARBA" id="ARBA00023315"/>
    </source>
</evidence>
<comment type="caution">
    <text evidence="5">The sequence shown here is derived from an EMBL/GenBank/DDBJ whole genome shotgun (WGS) entry which is preliminary data.</text>
</comment>
<evidence type="ECO:0000259" key="3">
    <source>
        <dbReference type="Pfam" id="PF08541"/>
    </source>
</evidence>
<sequence length="331" mass="36409">MFKVKISGIGKAVGSKVVESKSLEKLMDVNQGWIKKATGIYSRYYVDYENGENALTLGTEAAKKAIENSDISLEDIDCIIGANGSPMQALPCAASLYQREIGLSKSGIPCFDVDSTCYSFGNALIVAANLIDKEIYKNILIVSADAPSRTLDLTDNEVRALFGDGAAAAVVTKASENETSRIHHFKMHTYSDGADHTCVKGLGSLRYPEYPETSPKDYTFQMNGKEIFKFAVRLLPKFFEEFFAVSPIQKTDLKYIIPHQTSRHGIDIFRKYGFTDEQIASHIETHGNCISASIPMLLHDVIKEEKIKRGDSILLFGTSAGLSLGCISLTY</sequence>
<dbReference type="Pfam" id="PF08541">
    <property type="entry name" value="ACP_syn_III_C"/>
    <property type="match status" value="1"/>
</dbReference>
<dbReference type="InterPro" id="IPR013751">
    <property type="entry name" value="ACP_syn_III_N"/>
</dbReference>
<dbReference type="PANTHER" id="PTHR34069">
    <property type="entry name" value="3-OXOACYL-[ACYL-CARRIER-PROTEIN] SYNTHASE 3"/>
    <property type="match status" value="1"/>
</dbReference>
<dbReference type="InterPro" id="IPR016039">
    <property type="entry name" value="Thiolase-like"/>
</dbReference>
<name>A0ABT9WNM7_9BACI</name>
<dbReference type="Gene3D" id="3.40.47.10">
    <property type="match status" value="1"/>
</dbReference>
<reference evidence="5 6" key="1">
    <citation type="submission" date="2023-07" db="EMBL/GenBank/DDBJ databases">
        <title>Genomic Encyclopedia of Type Strains, Phase IV (KMG-IV): sequencing the most valuable type-strain genomes for metagenomic binning, comparative biology and taxonomic classification.</title>
        <authorList>
            <person name="Goeker M."/>
        </authorList>
    </citation>
    <scope>NUCLEOTIDE SEQUENCE [LARGE SCALE GENOMIC DNA]</scope>
    <source>
        <strain evidence="5 6">DSM 23837</strain>
    </source>
</reference>
<dbReference type="CDD" id="cd00830">
    <property type="entry name" value="KAS_III"/>
    <property type="match status" value="1"/>
</dbReference>
<dbReference type="EC" id="2.3.1.180" evidence="5"/>
<evidence type="ECO:0000313" key="5">
    <source>
        <dbReference type="EMBL" id="MDQ0174822.1"/>
    </source>
</evidence>
<keyword evidence="6" id="KW-1185">Reference proteome</keyword>
<keyword evidence="2 5" id="KW-0012">Acyltransferase</keyword>
<dbReference type="EMBL" id="JAUSTT010000003">
    <property type="protein sequence ID" value="MDQ0174822.1"/>
    <property type="molecule type" value="Genomic_DNA"/>
</dbReference>